<dbReference type="Bgee" id="ENSNBRG00000022829">
    <property type="expression patterns" value="Expressed in blood and 5 other cell types or tissues"/>
</dbReference>
<reference evidence="9" key="1">
    <citation type="submission" date="2025-08" db="UniProtKB">
        <authorList>
            <consortium name="Ensembl"/>
        </authorList>
    </citation>
    <scope>IDENTIFICATION</scope>
</reference>
<dbReference type="Ensembl" id="ENSNBRT00000030802.1">
    <property type="protein sequence ID" value="ENSNBRP00000030038.1"/>
    <property type="gene ID" value="ENSNBRG00000022829.1"/>
</dbReference>
<evidence type="ECO:0000313" key="10">
    <source>
        <dbReference type="Proteomes" id="UP000261580"/>
    </source>
</evidence>
<evidence type="ECO:0000313" key="9">
    <source>
        <dbReference type="Ensembl" id="ENSNBRP00000030038.1"/>
    </source>
</evidence>
<name>A0A3Q4I7J2_NEOBR</name>
<keyword evidence="5" id="KW-0812">Transmembrane</keyword>
<keyword evidence="3 8" id="KW-0328">Glycosyltransferase</keyword>
<evidence type="ECO:0000256" key="6">
    <source>
        <dbReference type="ARBA" id="ARBA00022989"/>
    </source>
</evidence>
<evidence type="ECO:0000256" key="3">
    <source>
        <dbReference type="ARBA" id="ARBA00022676"/>
    </source>
</evidence>
<keyword evidence="6" id="KW-1133">Transmembrane helix</keyword>
<keyword evidence="7" id="KW-0472">Membrane</keyword>
<accession>A0A3Q4I7J2</accession>
<protein>
    <recommendedName>
        <fullName evidence="8">Glycosyltransferase family 92 protein</fullName>
        <ecNumber evidence="8">2.4.1.-</ecNumber>
    </recommendedName>
</protein>
<dbReference type="GO" id="GO:0016757">
    <property type="term" value="F:glycosyltransferase activity"/>
    <property type="evidence" value="ECO:0007669"/>
    <property type="project" value="UniProtKB-UniRule"/>
</dbReference>
<evidence type="ECO:0000256" key="4">
    <source>
        <dbReference type="ARBA" id="ARBA00022679"/>
    </source>
</evidence>
<sequence>MMILDVQPLDQTSLCAKVVILLLKICSHRPYTQRPYAFLAAVKGTKTVLISAYLEHRTDKKEVSEKINVEKQLLSNSVADIHTDHFGFAYGTADIMCPIPSGCETPSSIAVTSAVANSTEFLEVKNQQEKTHSFPYNFTVCISTMYNFTNVLQLVQSLEMLQLLGVNRVVVYKTNCSPETQRILDYYTQKGLLEVIPWSLSRYLKVSRYWQPSLGPGELHYFGQIPALNDCLYRYMYQSKYVALHDIDELILPQKVTSLQAVSCSQLPEREGGHVWSDTDWKNVPGLNILAHLYKESIFTETHSNFKIIVNPRAVFSTTVHGALNAQETMNSTLRAALVFAFCRIPTQKNLTKDKLIYDGRLLSYSAHFIPAVNKVLRETGFLPRTH</sequence>
<organism evidence="9 10">
    <name type="scientific">Neolamprologus brichardi</name>
    <name type="common">Fairy cichlid</name>
    <name type="synonym">Lamprologus brichardi</name>
    <dbReference type="NCBI Taxonomy" id="32507"/>
    <lineage>
        <taxon>Eukaryota</taxon>
        <taxon>Metazoa</taxon>
        <taxon>Chordata</taxon>
        <taxon>Craniata</taxon>
        <taxon>Vertebrata</taxon>
        <taxon>Euteleostomi</taxon>
        <taxon>Actinopterygii</taxon>
        <taxon>Neopterygii</taxon>
        <taxon>Teleostei</taxon>
        <taxon>Neoteleostei</taxon>
        <taxon>Acanthomorphata</taxon>
        <taxon>Ovalentaria</taxon>
        <taxon>Cichlomorphae</taxon>
        <taxon>Cichliformes</taxon>
        <taxon>Cichlidae</taxon>
        <taxon>African cichlids</taxon>
        <taxon>Pseudocrenilabrinae</taxon>
        <taxon>Lamprologini</taxon>
        <taxon>Neolamprologus</taxon>
    </lineage>
</organism>
<dbReference type="InterPro" id="IPR008166">
    <property type="entry name" value="Glyco_transf_92"/>
</dbReference>
<comment type="similarity">
    <text evidence="2 8">Belongs to the glycosyltransferase 92 family.</text>
</comment>
<evidence type="ECO:0000256" key="1">
    <source>
        <dbReference type="ARBA" id="ARBA00004167"/>
    </source>
</evidence>
<keyword evidence="4 8" id="KW-0808">Transferase</keyword>
<evidence type="ECO:0000256" key="8">
    <source>
        <dbReference type="RuleBase" id="RU366017"/>
    </source>
</evidence>
<proteinExistence type="inferred from homology"/>
<dbReference type="GeneTree" id="ENSGT00530000064359"/>
<dbReference type="AlphaFoldDB" id="A0A3Q4I7J2"/>
<dbReference type="PANTHER" id="PTHR21461">
    <property type="entry name" value="GLYCOSYLTRANSFERASE FAMILY 92 PROTEIN"/>
    <property type="match status" value="1"/>
</dbReference>
<evidence type="ECO:0000256" key="7">
    <source>
        <dbReference type="ARBA" id="ARBA00023136"/>
    </source>
</evidence>
<comment type="subcellular location">
    <subcellularLocation>
        <location evidence="1">Membrane</location>
        <topology evidence="1">Single-pass membrane protein</topology>
    </subcellularLocation>
</comment>
<dbReference type="PANTHER" id="PTHR21461:SF52">
    <property type="entry name" value="GLYCOSYLTRANSFERASE FAMILY 92 PROTEIN"/>
    <property type="match status" value="1"/>
</dbReference>
<dbReference type="GO" id="GO:0005737">
    <property type="term" value="C:cytoplasm"/>
    <property type="evidence" value="ECO:0007669"/>
    <property type="project" value="TreeGrafter"/>
</dbReference>
<dbReference type="EC" id="2.4.1.-" evidence="8"/>
<reference evidence="9" key="2">
    <citation type="submission" date="2025-09" db="UniProtKB">
        <authorList>
            <consortium name="Ensembl"/>
        </authorList>
    </citation>
    <scope>IDENTIFICATION</scope>
</reference>
<evidence type="ECO:0000256" key="2">
    <source>
        <dbReference type="ARBA" id="ARBA00007647"/>
    </source>
</evidence>
<dbReference type="Proteomes" id="UP000261580">
    <property type="component" value="Unassembled WGS sequence"/>
</dbReference>
<keyword evidence="10" id="KW-1185">Reference proteome</keyword>
<dbReference type="GO" id="GO:0016020">
    <property type="term" value="C:membrane"/>
    <property type="evidence" value="ECO:0007669"/>
    <property type="project" value="UniProtKB-SubCell"/>
</dbReference>
<evidence type="ECO:0000256" key="5">
    <source>
        <dbReference type="ARBA" id="ARBA00022692"/>
    </source>
</evidence>
<dbReference type="Pfam" id="PF01697">
    <property type="entry name" value="Glyco_transf_92"/>
    <property type="match status" value="1"/>
</dbReference>